<dbReference type="PANTHER" id="PTHR43031:SF17">
    <property type="entry name" value="SULFURTRANSFERASE YTWF-RELATED"/>
    <property type="match status" value="1"/>
</dbReference>
<dbReference type="SUPFAM" id="SSF52821">
    <property type="entry name" value="Rhodanese/Cell cycle control phosphatase"/>
    <property type="match status" value="1"/>
</dbReference>
<organism evidence="2 3">
    <name type="scientific">Neisseria subflava NJ9703</name>
    <dbReference type="NCBI Taxonomy" id="546268"/>
    <lineage>
        <taxon>Bacteria</taxon>
        <taxon>Pseudomonadati</taxon>
        <taxon>Pseudomonadota</taxon>
        <taxon>Betaproteobacteria</taxon>
        <taxon>Neisseriales</taxon>
        <taxon>Neisseriaceae</taxon>
        <taxon>Neisseria</taxon>
    </lineage>
</organism>
<dbReference type="InterPro" id="IPR036873">
    <property type="entry name" value="Rhodanese-like_dom_sf"/>
</dbReference>
<proteinExistence type="predicted"/>
<feature type="domain" description="Rhodanese" evidence="1">
    <location>
        <begin position="24"/>
        <end position="113"/>
    </location>
</feature>
<dbReference type="Proteomes" id="UP000004621">
    <property type="component" value="Unassembled WGS sequence"/>
</dbReference>
<comment type="caution">
    <text evidence="2">The sequence shown here is derived from an EMBL/GenBank/DDBJ whole genome shotgun (WGS) entry which is preliminary data.</text>
</comment>
<dbReference type="SMART" id="SM00450">
    <property type="entry name" value="RHOD"/>
    <property type="match status" value="1"/>
</dbReference>
<dbReference type="EMBL" id="ACEO02000001">
    <property type="protein sequence ID" value="EFC53263.1"/>
    <property type="molecule type" value="Genomic_DNA"/>
</dbReference>
<evidence type="ECO:0000313" key="2">
    <source>
        <dbReference type="EMBL" id="EFC53263.1"/>
    </source>
</evidence>
<reference evidence="2 3" key="1">
    <citation type="submission" date="2010-01" db="EMBL/GenBank/DDBJ databases">
        <authorList>
            <person name="Weinstock G."/>
            <person name="Sodergren E."/>
            <person name="Clifton S."/>
            <person name="Fulton L."/>
            <person name="Fulton B."/>
            <person name="Courtney L."/>
            <person name="Fronick C."/>
            <person name="Harrison M."/>
            <person name="Strong C."/>
            <person name="Farmer C."/>
            <person name="Delahaunty K."/>
            <person name="Markovic C."/>
            <person name="Hall O."/>
            <person name="Minx P."/>
            <person name="Tomlinson C."/>
            <person name="Mitreva M."/>
            <person name="Nelson J."/>
            <person name="Hou S."/>
            <person name="Wollam A."/>
            <person name="Pepin K.H."/>
            <person name="Johnson M."/>
            <person name="Bhonagiri V."/>
            <person name="Nash W.E."/>
            <person name="Warren W."/>
            <person name="Chinwalla A."/>
            <person name="Mardis E.R."/>
            <person name="Wilson R.K."/>
        </authorList>
    </citation>
    <scope>NUCLEOTIDE SEQUENCE [LARGE SCALE GENOMIC DNA]</scope>
    <source>
        <strain evidence="2 3">NJ9703</strain>
    </source>
</reference>
<dbReference type="InterPro" id="IPR001763">
    <property type="entry name" value="Rhodanese-like_dom"/>
</dbReference>
<dbReference type="PANTHER" id="PTHR43031">
    <property type="entry name" value="FAD-DEPENDENT OXIDOREDUCTASE"/>
    <property type="match status" value="1"/>
</dbReference>
<dbReference type="Gene3D" id="3.40.250.10">
    <property type="entry name" value="Rhodanese-like domain"/>
    <property type="match status" value="1"/>
</dbReference>
<dbReference type="Pfam" id="PF00581">
    <property type="entry name" value="Rhodanese"/>
    <property type="match status" value="1"/>
</dbReference>
<sequence length="115" mass="13245">MLLPNPMTDIIQLSPTELKQWQDEGRAFHLLDVRTDEERAICTLPAAIHIPMNLIPLRQNELPDDDLPIVVYCHHGIRSLHTAMYLEDAGFENLYNLQGGIDAWAMQVDSKMMRY</sequence>
<protein>
    <submittedName>
        <fullName evidence="2">Rhodanese-like protein</fullName>
    </submittedName>
</protein>
<name>A0A9W5IT31_NEISU</name>
<dbReference type="PROSITE" id="PS50206">
    <property type="entry name" value="RHODANESE_3"/>
    <property type="match status" value="1"/>
</dbReference>
<dbReference type="AlphaFoldDB" id="A0A9W5IT31"/>
<dbReference type="InterPro" id="IPR050229">
    <property type="entry name" value="GlpE_sulfurtransferase"/>
</dbReference>
<accession>A0A9W5IT31</accession>
<evidence type="ECO:0000259" key="1">
    <source>
        <dbReference type="PROSITE" id="PS50206"/>
    </source>
</evidence>
<evidence type="ECO:0000313" key="3">
    <source>
        <dbReference type="Proteomes" id="UP000004621"/>
    </source>
</evidence>
<gene>
    <name evidence="2" type="ORF">NEISUBOT_03265</name>
</gene>